<evidence type="ECO:0000256" key="4">
    <source>
        <dbReference type="ARBA" id="ARBA00022692"/>
    </source>
</evidence>
<dbReference type="PANTHER" id="PTHR28259:SF1">
    <property type="entry name" value="FLUORIDE EXPORT PROTEIN 1-RELATED"/>
    <property type="match status" value="1"/>
</dbReference>
<dbReference type="PANTHER" id="PTHR28259">
    <property type="entry name" value="FLUORIDE EXPORT PROTEIN 1-RELATED"/>
    <property type="match status" value="1"/>
</dbReference>
<organism evidence="10 11">
    <name type="scientific">Geodia barretti</name>
    <name type="common">Barrett's horny sponge</name>
    <dbReference type="NCBI Taxonomy" id="519541"/>
    <lineage>
        <taxon>Eukaryota</taxon>
        <taxon>Metazoa</taxon>
        <taxon>Porifera</taxon>
        <taxon>Demospongiae</taxon>
        <taxon>Heteroscleromorpha</taxon>
        <taxon>Tetractinellida</taxon>
        <taxon>Astrophorina</taxon>
        <taxon>Geodiidae</taxon>
        <taxon>Geodia</taxon>
    </lineage>
</organism>
<gene>
    <name evidence="10" type="ORF">GBAR_LOCUS9079</name>
</gene>
<keyword evidence="3" id="KW-1003">Cell membrane</keyword>
<keyword evidence="6 9" id="KW-0472">Membrane</keyword>
<evidence type="ECO:0000313" key="11">
    <source>
        <dbReference type="Proteomes" id="UP001174909"/>
    </source>
</evidence>
<evidence type="ECO:0000256" key="7">
    <source>
        <dbReference type="ARBA" id="ARBA00035120"/>
    </source>
</evidence>
<name>A0AA35WHK3_GEOBA</name>
<evidence type="ECO:0000256" key="2">
    <source>
        <dbReference type="ARBA" id="ARBA00004651"/>
    </source>
</evidence>
<proteinExistence type="inferred from homology"/>
<evidence type="ECO:0000256" key="3">
    <source>
        <dbReference type="ARBA" id="ARBA00022475"/>
    </source>
</evidence>
<feature type="transmembrane region" description="Helical" evidence="9">
    <location>
        <begin position="138"/>
        <end position="155"/>
    </location>
</feature>
<keyword evidence="4 9" id="KW-0812">Transmembrane</keyword>
<comment type="subcellular location">
    <subcellularLocation>
        <location evidence="2">Cell membrane</location>
        <topology evidence="2">Multi-pass membrane protein</topology>
    </subcellularLocation>
</comment>
<dbReference type="InterPro" id="IPR003691">
    <property type="entry name" value="FluC"/>
</dbReference>
<evidence type="ECO:0000256" key="5">
    <source>
        <dbReference type="ARBA" id="ARBA00022989"/>
    </source>
</evidence>
<dbReference type="AlphaFoldDB" id="A0AA35WHK3"/>
<evidence type="ECO:0000256" key="9">
    <source>
        <dbReference type="SAM" id="Phobius"/>
    </source>
</evidence>
<feature type="transmembrane region" description="Helical" evidence="9">
    <location>
        <begin position="59"/>
        <end position="77"/>
    </location>
</feature>
<dbReference type="GO" id="GO:1903425">
    <property type="term" value="F:fluoride transmembrane transporter activity"/>
    <property type="evidence" value="ECO:0007669"/>
    <property type="project" value="TreeGrafter"/>
</dbReference>
<feature type="transmembrane region" description="Helical" evidence="9">
    <location>
        <begin position="112"/>
        <end position="132"/>
    </location>
</feature>
<evidence type="ECO:0000256" key="8">
    <source>
        <dbReference type="ARBA" id="ARBA00035585"/>
    </source>
</evidence>
<keyword evidence="11" id="KW-1185">Reference proteome</keyword>
<evidence type="ECO:0000256" key="1">
    <source>
        <dbReference type="ARBA" id="ARBA00002598"/>
    </source>
</evidence>
<evidence type="ECO:0000256" key="6">
    <source>
        <dbReference type="ARBA" id="ARBA00023136"/>
    </source>
</evidence>
<feature type="transmembrane region" description="Helical" evidence="9">
    <location>
        <begin position="20"/>
        <end position="39"/>
    </location>
</feature>
<dbReference type="Proteomes" id="UP001174909">
    <property type="component" value="Unassembled WGS sequence"/>
</dbReference>
<dbReference type="GO" id="GO:0005886">
    <property type="term" value="C:plasma membrane"/>
    <property type="evidence" value="ECO:0007669"/>
    <property type="project" value="UniProtKB-SubCell"/>
</dbReference>
<keyword evidence="5 9" id="KW-1133">Transmembrane helix</keyword>
<sequence>MGFVLAHKQLFLEKKHKLTYQALATGFCGSLTTFSSWNNDAATVLIQYGEEDPNNVTRVIGWATILVVGFGMPIAALKFGEHLGYLSPWADQRKGVREYKVSHKAVRVLEMIIYIVAWVITTSVVVIVPLVLFNRHDFMFSFVLASLGAYIRWHLSPLNSAFNYFRLGTFLVNVLGTWVLATAYVLDHHHEEQTGLEVKGLLYGATAGFCGCLTTVSTFAVELSTLPLAGSYVYGLSSVLAAQAGLLLIRGTYWWTR</sequence>
<comment type="caution">
    <text evidence="10">The sequence shown here is derived from an EMBL/GenBank/DDBJ whole genome shotgun (WGS) entry which is preliminary data.</text>
</comment>
<accession>A0AA35WHK3</accession>
<feature type="transmembrane region" description="Helical" evidence="9">
    <location>
        <begin position="201"/>
        <end position="221"/>
    </location>
</feature>
<comment type="catalytic activity">
    <reaction evidence="8">
        <text>fluoride(in) = fluoride(out)</text>
        <dbReference type="Rhea" id="RHEA:76159"/>
        <dbReference type="ChEBI" id="CHEBI:17051"/>
    </reaction>
    <physiologicalReaction direction="left-to-right" evidence="8">
        <dbReference type="Rhea" id="RHEA:76160"/>
    </physiologicalReaction>
</comment>
<evidence type="ECO:0000313" key="10">
    <source>
        <dbReference type="EMBL" id="CAI8014560.1"/>
    </source>
</evidence>
<reference evidence="10" key="1">
    <citation type="submission" date="2023-03" db="EMBL/GenBank/DDBJ databases">
        <authorList>
            <person name="Steffen K."/>
            <person name="Cardenas P."/>
        </authorList>
    </citation>
    <scope>NUCLEOTIDE SEQUENCE</scope>
</reference>
<protein>
    <submittedName>
        <fullName evidence="10">Fluoride export protein 1</fullName>
    </submittedName>
</protein>
<dbReference type="Pfam" id="PF02537">
    <property type="entry name" value="CRCB"/>
    <property type="match status" value="1"/>
</dbReference>
<comment type="similarity">
    <text evidence="7">Belongs to the fluoride channel Fluc/FEX (TC 1.A.43) family.</text>
</comment>
<dbReference type="EMBL" id="CASHTH010001371">
    <property type="protein sequence ID" value="CAI8014560.1"/>
    <property type="molecule type" value="Genomic_DNA"/>
</dbReference>
<feature type="transmembrane region" description="Helical" evidence="9">
    <location>
        <begin position="167"/>
        <end position="186"/>
    </location>
</feature>
<comment type="function">
    <text evidence="1">Fluoride channel required for the rapid expulsion of cytoplasmic fluoride.</text>
</comment>
<feature type="transmembrane region" description="Helical" evidence="9">
    <location>
        <begin position="233"/>
        <end position="255"/>
    </location>
</feature>